<name>A0A974E4R6_XENLA</name>
<dbReference type="Proteomes" id="UP000694892">
    <property type="component" value="Chromosome 1L"/>
</dbReference>
<reference evidence="2" key="1">
    <citation type="journal article" date="2016" name="Nature">
        <title>Genome evolution in the allotetraploid frog Xenopus laevis.</title>
        <authorList>
            <person name="Session A.M."/>
            <person name="Uno Y."/>
            <person name="Kwon T."/>
            <person name="Chapman J.A."/>
            <person name="Toyoda A."/>
            <person name="Takahashi S."/>
            <person name="Fukui A."/>
            <person name="Hikosaka A."/>
            <person name="Suzuki A."/>
            <person name="Kondo M."/>
            <person name="van Heeringen S.J."/>
            <person name="Quigley I."/>
            <person name="Heinz S."/>
            <person name="Ogino H."/>
            <person name="Ochi H."/>
            <person name="Hellsten U."/>
            <person name="Lyons J.B."/>
            <person name="Simakov O."/>
            <person name="Putnam N."/>
            <person name="Stites J."/>
            <person name="Kuroki Y."/>
            <person name="Tanaka T."/>
            <person name="Michiue T."/>
            <person name="Watanabe M."/>
            <person name="Bogdanovic O."/>
            <person name="Lister R."/>
            <person name="Georgiou G."/>
            <person name="Paranjpe S.S."/>
            <person name="van Kruijsbergen I."/>
            <person name="Shu S."/>
            <person name="Carlson J."/>
            <person name="Kinoshita T."/>
            <person name="Ohta Y."/>
            <person name="Mawaribuchi S."/>
            <person name="Jenkins J."/>
            <person name="Grimwood J."/>
            <person name="Schmutz J."/>
            <person name="Mitros T."/>
            <person name="Mozaffari S.V."/>
            <person name="Suzuki Y."/>
            <person name="Haramoto Y."/>
            <person name="Yamamoto T.S."/>
            <person name="Takagi C."/>
            <person name="Heald R."/>
            <person name="Miller K."/>
            <person name="Haudenschild C."/>
            <person name="Kitzman J."/>
            <person name="Nakayama T."/>
            <person name="Izutsu Y."/>
            <person name="Robert J."/>
            <person name="Fortriede J."/>
            <person name="Burns K."/>
            <person name="Lotay V."/>
            <person name="Karimi K."/>
            <person name="Yasuoka Y."/>
            <person name="Dichmann D.S."/>
            <person name="Flajnik M.F."/>
            <person name="Houston D.W."/>
            <person name="Shendure J."/>
            <person name="DuPasquier L."/>
            <person name="Vize P.D."/>
            <person name="Zorn A.M."/>
            <person name="Ito M."/>
            <person name="Marcotte E.M."/>
            <person name="Wallingford J.B."/>
            <person name="Ito Y."/>
            <person name="Asashima M."/>
            <person name="Ueno N."/>
            <person name="Matsuda Y."/>
            <person name="Veenstra G.J."/>
            <person name="Fujiyama A."/>
            <person name="Harland R.M."/>
            <person name="Taira M."/>
            <person name="Rokhsar D.S."/>
        </authorList>
    </citation>
    <scope>NUCLEOTIDE SEQUENCE [LARGE SCALE GENOMIC DNA]</scope>
    <source>
        <strain evidence="2">J</strain>
    </source>
</reference>
<protein>
    <submittedName>
        <fullName evidence="1">Uncharacterized protein</fullName>
    </submittedName>
</protein>
<dbReference type="AlphaFoldDB" id="A0A974E4R6"/>
<sequence>MLECSIKGEANPNTHIKDIVCIPVAGLSSYTIHMFLTLLADNTLQILNTNTSAPNPSQQGLSPSSVPFQCRYPRRVLSVSHYFHTSPAMQSAAAHFSTLFLGVVATLAHSRGSGDSV</sequence>
<evidence type="ECO:0000313" key="2">
    <source>
        <dbReference type="Proteomes" id="UP000694892"/>
    </source>
</evidence>
<gene>
    <name evidence="1" type="ORF">XELAEV_18008510mg</name>
</gene>
<dbReference type="EMBL" id="CM004466">
    <property type="protein sequence ID" value="OCU02742.1"/>
    <property type="molecule type" value="Genomic_DNA"/>
</dbReference>
<proteinExistence type="predicted"/>
<accession>A0A974E4R6</accession>
<organism evidence="1 2">
    <name type="scientific">Xenopus laevis</name>
    <name type="common">African clawed frog</name>
    <dbReference type="NCBI Taxonomy" id="8355"/>
    <lineage>
        <taxon>Eukaryota</taxon>
        <taxon>Metazoa</taxon>
        <taxon>Chordata</taxon>
        <taxon>Craniata</taxon>
        <taxon>Vertebrata</taxon>
        <taxon>Euteleostomi</taxon>
        <taxon>Amphibia</taxon>
        <taxon>Batrachia</taxon>
        <taxon>Anura</taxon>
        <taxon>Pipoidea</taxon>
        <taxon>Pipidae</taxon>
        <taxon>Xenopodinae</taxon>
        <taxon>Xenopus</taxon>
        <taxon>Xenopus</taxon>
    </lineage>
</organism>
<evidence type="ECO:0000313" key="1">
    <source>
        <dbReference type="EMBL" id="OCU02742.1"/>
    </source>
</evidence>